<evidence type="ECO:0000313" key="10">
    <source>
        <dbReference type="EMBL" id="KAF0134288.1"/>
    </source>
</evidence>
<evidence type="ECO:0000256" key="5">
    <source>
        <dbReference type="ARBA" id="ARBA00022980"/>
    </source>
</evidence>
<dbReference type="InterPro" id="IPR020606">
    <property type="entry name" value="Ribosomal_uS7_CS"/>
</dbReference>
<dbReference type="GO" id="GO:0000049">
    <property type="term" value="F:tRNA binding"/>
    <property type="evidence" value="ECO:0007669"/>
    <property type="project" value="UniProtKB-UniRule"/>
</dbReference>
<keyword evidence="6 7" id="KW-0687">Ribonucleoprotein</keyword>
<evidence type="ECO:0000256" key="8">
    <source>
        <dbReference type="RuleBase" id="RU003619"/>
    </source>
</evidence>
<keyword evidence="4 7" id="KW-0694">RNA-binding</keyword>
<protein>
    <recommendedName>
        <fullName evidence="7">Small ribosomal subunit protein uS7</fullName>
    </recommendedName>
</protein>
<dbReference type="NCBIfam" id="TIGR01029">
    <property type="entry name" value="rpsG_bact"/>
    <property type="match status" value="1"/>
</dbReference>
<evidence type="ECO:0000256" key="1">
    <source>
        <dbReference type="ARBA" id="ARBA00007151"/>
    </source>
</evidence>
<dbReference type="FunFam" id="1.10.455.10:FF:000001">
    <property type="entry name" value="30S ribosomal protein S7"/>
    <property type="match status" value="1"/>
</dbReference>
<name>A0A833L1A8_UNCSA</name>
<evidence type="ECO:0000256" key="7">
    <source>
        <dbReference type="HAMAP-Rule" id="MF_00480"/>
    </source>
</evidence>
<dbReference type="PIRSF" id="PIRSF002122">
    <property type="entry name" value="RPS7p_RPS7a_RPS5e_RPS7o"/>
    <property type="match status" value="1"/>
</dbReference>
<evidence type="ECO:0000256" key="3">
    <source>
        <dbReference type="ARBA" id="ARBA00022730"/>
    </source>
</evidence>
<dbReference type="Proteomes" id="UP000488506">
    <property type="component" value="Unassembled WGS sequence"/>
</dbReference>
<reference evidence="10 11" key="1">
    <citation type="submission" date="2019-12" db="EMBL/GenBank/DDBJ databases">
        <authorList>
            <person name="Wolfe R."/>
            <person name="Danczak R."/>
            <person name="Wilkins M."/>
        </authorList>
    </citation>
    <scope>NUCLEOTIDE SEQUENCE [LARGE SCALE GENOMIC DNA]</scope>
    <source>
        <strain evidence="10">X2_MaxBin.013</strain>
    </source>
</reference>
<feature type="domain" description="Small ribosomal subunit protein uS7" evidence="9">
    <location>
        <begin position="3"/>
        <end position="149"/>
    </location>
</feature>
<dbReference type="GO" id="GO:0015935">
    <property type="term" value="C:small ribosomal subunit"/>
    <property type="evidence" value="ECO:0007669"/>
    <property type="project" value="InterPro"/>
</dbReference>
<dbReference type="Pfam" id="PF00177">
    <property type="entry name" value="Ribosomal_S7"/>
    <property type="match status" value="1"/>
</dbReference>
<evidence type="ECO:0000259" key="9">
    <source>
        <dbReference type="Pfam" id="PF00177"/>
    </source>
</evidence>
<comment type="similarity">
    <text evidence="1 7 8">Belongs to the universal ribosomal protein uS7 family.</text>
</comment>
<dbReference type="GO" id="GO:0006412">
    <property type="term" value="P:translation"/>
    <property type="evidence" value="ECO:0007669"/>
    <property type="project" value="UniProtKB-UniRule"/>
</dbReference>
<comment type="subunit">
    <text evidence="7">Part of the 30S ribosomal subunit. Contacts proteins S9 and S11.</text>
</comment>
<proteinExistence type="inferred from homology"/>
<comment type="function">
    <text evidence="7">One of the primary rRNA binding proteins, it binds directly to 16S rRNA where it nucleates assembly of the head domain of the 30S subunit. Is located at the subunit interface close to the decoding center, probably blocks exit of the E-site tRNA.</text>
</comment>
<dbReference type="InterPro" id="IPR023798">
    <property type="entry name" value="Ribosomal_uS7_dom"/>
</dbReference>
<dbReference type="InterPro" id="IPR005717">
    <property type="entry name" value="Ribosomal_uS7_bac/org-type"/>
</dbReference>
<organism evidence="10 11">
    <name type="scientific">Candidatus Saganbacteria bacterium</name>
    <dbReference type="NCBI Taxonomy" id="2575572"/>
    <lineage>
        <taxon>Bacteria</taxon>
        <taxon>Bacillati</taxon>
        <taxon>Saganbacteria</taxon>
    </lineage>
</organism>
<comment type="caution">
    <text evidence="10">The sequence shown here is derived from an EMBL/GenBank/DDBJ whole genome shotgun (WGS) entry which is preliminary data.</text>
</comment>
<evidence type="ECO:0000256" key="4">
    <source>
        <dbReference type="ARBA" id="ARBA00022884"/>
    </source>
</evidence>
<keyword evidence="2 7" id="KW-0820">tRNA-binding</keyword>
<dbReference type="HAMAP" id="MF_00480_B">
    <property type="entry name" value="Ribosomal_uS7_B"/>
    <property type="match status" value="1"/>
</dbReference>
<dbReference type="PANTHER" id="PTHR11205">
    <property type="entry name" value="RIBOSOMAL PROTEIN S7"/>
    <property type="match status" value="1"/>
</dbReference>
<dbReference type="AlphaFoldDB" id="A0A833L1A8"/>
<dbReference type="CDD" id="cd14869">
    <property type="entry name" value="uS7_Bacteria"/>
    <property type="match status" value="1"/>
</dbReference>
<dbReference type="GO" id="GO:0019843">
    <property type="term" value="F:rRNA binding"/>
    <property type="evidence" value="ECO:0007669"/>
    <property type="project" value="UniProtKB-UniRule"/>
</dbReference>
<keyword evidence="5 7" id="KW-0689">Ribosomal protein</keyword>
<dbReference type="PROSITE" id="PS00052">
    <property type="entry name" value="RIBOSOMAL_S7"/>
    <property type="match status" value="1"/>
</dbReference>
<evidence type="ECO:0000313" key="11">
    <source>
        <dbReference type="Proteomes" id="UP000488506"/>
    </source>
</evidence>
<dbReference type="InterPro" id="IPR000235">
    <property type="entry name" value="Ribosomal_uS7"/>
</dbReference>
<dbReference type="GO" id="GO:0003735">
    <property type="term" value="F:structural constituent of ribosome"/>
    <property type="evidence" value="ECO:0007669"/>
    <property type="project" value="InterPro"/>
</dbReference>
<sequence>MPRYGRVSKRKIQPDSVYGSELISRFIGKIIEGGKKSKAESIIYGALKEAKAKLNKEPLEIFETALKNIIPMMEVKSRRVGGATYQVPIEVSAERGQALAFGWLKLAAQERSGKSMIEKLSAEILDAYNNTGGAKKKQDDTHKTAEANKAFAHFRW</sequence>
<dbReference type="SUPFAM" id="SSF47973">
    <property type="entry name" value="Ribosomal protein S7"/>
    <property type="match status" value="1"/>
</dbReference>
<keyword evidence="3 7" id="KW-0699">rRNA-binding</keyword>
<gene>
    <name evidence="7" type="primary">rpsG</name>
    <name evidence="10" type="ORF">FD145_800</name>
</gene>
<dbReference type="EMBL" id="WPAF01000010">
    <property type="protein sequence ID" value="KAF0134288.1"/>
    <property type="molecule type" value="Genomic_DNA"/>
</dbReference>
<accession>A0A833L1A8</accession>
<evidence type="ECO:0000256" key="6">
    <source>
        <dbReference type="ARBA" id="ARBA00023274"/>
    </source>
</evidence>
<evidence type="ECO:0000256" key="2">
    <source>
        <dbReference type="ARBA" id="ARBA00022555"/>
    </source>
</evidence>
<dbReference type="Gene3D" id="1.10.455.10">
    <property type="entry name" value="Ribosomal protein S7 domain"/>
    <property type="match status" value="1"/>
</dbReference>
<dbReference type="InterPro" id="IPR036823">
    <property type="entry name" value="Ribosomal_uS7_dom_sf"/>
</dbReference>